<evidence type="ECO:0000256" key="2">
    <source>
        <dbReference type="ARBA" id="ARBA00007353"/>
    </source>
</evidence>
<dbReference type="PANTHER" id="PTHR30616">
    <property type="entry name" value="UNCHARACTERIZED PROTEIN YFIH"/>
    <property type="match status" value="1"/>
</dbReference>
<dbReference type="InterPro" id="IPR038371">
    <property type="entry name" value="Cu_polyphenol_OxRdtase_sf"/>
</dbReference>
<keyword evidence="12" id="KW-1185">Reference proteome</keyword>
<evidence type="ECO:0000256" key="3">
    <source>
        <dbReference type="ARBA" id="ARBA00022679"/>
    </source>
</evidence>
<dbReference type="Proteomes" id="UP000290253">
    <property type="component" value="Unassembled WGS sequence"/>
</dbReference>
<keyword evidence="6" id="KW-0862">Zinc</keyword>
<dbReference type="PANTHER" id="PTHR30616:SF2">
    <property type="entry name" value="PURINE NUCLEOSIDE PHOSPHORYLASE LACC1"/>
    <property type="match status" value="1"/>
</dbReference>
<dbReference type="NCBIfam" id="TIGR00726">
    <property type="entry name" value="peptidoglycan editing factor PgeF"/>
    <property type="match status" value="1"/>
</dbReference>
<dbReference type="GO" id="GO:0017061">
    <property type="term" value="F:S-methyl-5-thioadenosine phosphorylase activity"/>
    <property type="evidence" value="ECO:0007669"/>
    <property type="project" value="UniProtKB-EC"/>
</dbReference>
<dbReference type="GO" id="GO:0005507">
    <property type="term" value="F:copper ion binding"/>
    <property type="evidence" value="ECO:0007669"/>
    <property type="project" value="TreeGrafter"/>
</dbReference>
<evidence type="ECO:0000256" key="8">
    <source>
        <dbReference type="ARBA" id="ARBA00048968"/>
    </source>
</evidence>
<gene>
    <name evidence="11" type="primary">pgeF</name>
    <name evidence="11" type="ORF">ESZ00_05235</name>
</gene>
<keyword evidence="4" id="KW-0479">Metal-binding</keyword>
<dbReference type="GO" id="GO:0016787">
    <property type="term" value="F:hydrolase activity"/>
    <property type="evidence" value="ECO:0007669"/>
    <property type="project" value="UniProtKB-KW"/>
</dbReference>
<dbReference type="AlphaFoldDB" id="A0A4Q1SI91"/>
<evidence type="ECO:0000256" key="10">
    <source>
        <dbReference type="RuleBase" id="RU361274"/>
    </source>
</evidence>
<comment type="catalytic activity">
    <reaction evidence="8">
        <text>adenosine + phosphate = alpha-D-ribose 1-phosphate + adenine</text>
        <dbReference type="Rhea" id="RHEA:27642"/>
        <dbReference type="ChEBI" id="CHEBI:16335"/>
        <dbReference type="ChEBI" id="CHEBI:16708"/>
        <dbReference type="ChEBI" id="CHEBI:43474"/>
        <dbReference type="ChEBI" id="CHEBI:57720"/>
        <dbReference type="EC" id="2.4.2.1"/>
    </reaction>
    <physiologicalReaction direction="left-to-right" evidence="8">
        <dbReference type="Rhea" id="RHEA:27643"/>
    </physiologicalReaction>
</comment>
<sequence>MTATSSSLRGPVLAVPAVTSPLLASLPWLMHGFSTRLGGVSSVYGREGDCNLGWTASDEKAHVAENRRRLAMAVSGDEATPFATLKQVHSARTVRVSACDAPPRALVEADGMMTSEPGVLLAVQTADCIPVLVADTRLRVVAGFHAGWRGTVAAIVEQGVAQIREEYGSRPEDLVAAIGPGIGPCCYTVGDEVRERFGERFDYAPDLFTAKEDGALHLDLWEANRRQLLAAGLRPEAIWVAGECTSCQVDRYFSYRKENGHTGRMFSVIGTRRPGLLPSASAPFGRELR</sequence>
<proteinExistence type="inferred from homology"/>
<dbReference type="Pfam" id="PF02578">
    <property type="entry name" value="Cu-oxidase_4"/>
    <property type="match status" value="1"/>
</dbReference>
<comment type="catalytic activity">
    <reaction evidence="7">
        <text>adenosine + H2O + H(+) = inosine + NH4(+)</text>
        <dbReference type="Rhea" id="RHEA:24408"/>
        <dbReference type="ChEBI" id="CHEBI:15377"/>
        <dbReference type="ChEBI" id="CHEBI:15378"/>
        <dbReference type="ChEBI" id="CHEBI:16335"/>
        <dbReference type="ChEBI" id="CHEBI:17596"/>
        <dbReference type="ChEBI" id="CHEBI:28938"/>
        <dbReference type="EC" id="3.5.4.4"/>
    </reaction>
    <physiologicalReaction direction="left-to-right" evidence="7">
        <dbReference type="Rhea" id="RHEA:24409"/>
    </physiologicalReaction>
</comment>
<evidence type="ECO:0000256" key="9">
    <source>
        <dbReference type="ARBA" id="ARBA00049893"/>
    </source>
</evidence>
<dbReference type="RefSeq" id="WP_129207093.1">
    <property type="nucleotide sequence ID" value="NZ_BMGU01000001.1"/>
</dbReference>
<evidence type="ECO:0000256" key="5">
    <source>
        <dbReference type="ARBA" id="ARBA00022801"/>
    </source>
</evidence>
<protein>
    <recommendedName>
        <fullName evidence="10">Purine nucleoside phosphorylase</fullName>
    </recommendedName>
</protein>
<keyword evidence="5" id="KW-0378">Hydrolase</keyword>
<dbReference type="CDD" id="cd16833">
    <property type="entry name" value="YfiH"/>
    <property type="match status" value="1"/>
</dbReference>
<evidence type="ECO:0000313" key="11">
    <source>
        <dbReference type="EMBL" id="RXS97314.1"/>
    </source>
</evidence>
<comment type="catalytic activity">
    <reaction evidence="1">
        <text>inosine + phosphate = alpha-D-ribose 1-phosphate + hypoxanthine</text>
        <dbReference type="Rhea" id="RHEA:27646"/>
        <dbReference type="ChEBI" id="CHEBI:17368"/>
        <dbReference type="ChEBI" id="CHEBI:17596"/>
        <dbReference type="ChEBI" id="CHEBI:43474"/>
        <dbReference type="ChEBI" id="CHEBI:57720"/>
        <dbReference type="EC" id="2.4.2.1"/>
    </reaction>
    <physiologicalReaction direction="left-to-right" evidence="1">
        <dbReference type="Rhea" id="RHEA:27647"/>
    </physiologicalReaction>
</comment>
<dbReference type="Gene3D" id="3.60.140.10">
    <property type="entry name" value="CNF1/YfiH-like putative cysteine hydrolases"/>
    <property type="match status" value="1"/>
</dbReference>
<dbReference type="InterPro" id="IPR011324">
    <property type="entry name" value="Cytotoxic_necrot_fac-like_cat"/>
</dbReference>
<dbReference type="InterPro" id="IPR003730">
    <property type="entry name" value="Cu_polyphenol_OxRdtase"/>
</dbReference>
<evidence type="ECO:0000256" key="7">
    <source>
        <dbReference type="ARBA" id="ARBA00047989"/>
    </source>
</evidence>
<dbReference type="OrthoDB" id="4279at2"/>
<evidence type="ECO:0000256" key="6">
    <source>
        <dbReference type="ARBA" id="ARBA00022833"/>
    </source>
</evidence>
<comment type="similarity">
    <text evidence="2 10">Belongs to the purine nucleoside phosphorylase YfiH/LACC1 family.</text>
</comment>
<keyword evidence="3" id="KW-0808">Transferase</keyword>
<evidence type="ECO:0000313" key="12">
    <source>
        <dbReference type="Proteomes" id="UP000290253"/>
    </source>
</evidence>
<comment type="catalytic activity">
    <reaction evidence="9">
        <text>S-methyl-5'-thioadenosine + phosphate = 5-(methylsulfanyl)-alpha-D-ribose 1-phosphate + adenine</text>
        <dbReference type="Rhea" id="RHEA:11852"/>
        <dbReference type="ChEBI" id="CHEBI:16708"/>
        <dbReference type="ChEBI" id="CHEBI:17509"/>
        <dbReference type="ChEBI" id="CHEBI:43474"/>
        <dbReference type="ChEBI" id="CHEBI:58533"/>
        <dbReference type="EC" id="2.4.2.28"/>
    </reaction>
    <physiologicalReaction direction="left-to-right" evidence="9">
        <dbReference type="Rhea" id="RHEA:11853"/>
    </physiologicalReaction>
</comment>
<dbReference type="SUPFAM" id="SSF64438">
    <property type="entry name" value="CNF1/YfiH-like putative cysteine hydrolases"/>
    <property type="match status" value="1"/>
</dbReference>
<dbReference type="EMBL" id="SDMK01000001">
    <property type="protein sequence ID" value="RXS97314.1"/>
    <property type="molecule type" value="Genomic_DNA"/>
</dbReference>
<accession>A0A4Q1SI91</accession>
<reference evidence="11 12" key="1">
    <citation type="journal article" date="2016" name="Int. J. Syst. Evol. Microbiol.">
        <title>Acidipila dinghuensis sp. nov., an acidobacterium isolated from forest soil.</title>
        <authorList>
            <person name="Jiang Y.W."/>
            <person name="Wang J."/>
            <person name="Chen M.H."/>
            <person name="Lv Y.Y."/>
            <person name="Qiu L.H."/>
        </authorList>
    </citation>
    <scope>NUCLEOTIDE SEQUENCE [LARGE SCALE GENOMIC DNA]</scope>
    <source>
        <strain evidence="11 12">DHOF10</strain>
    </source>
</reference>
<comment type="caution">
    <text evidence="11">The sequence shown here is derived from an EMBL/GenBank/DDBJ whole genome shotgun (WGS) entry which is preliminary data.</text>
</comment>
<name>A0A4Q1SI91_9BACT</name>
<evidence type="ECO:0000256" key="4">
    <source>
        <dbReference type="ARBA" id="ARBA00022723"/>
    </source>
</evidence>
<organism evidence="11 12">
    <name type="scientific">Silvibacterium dinghuense</name>
    <dbReference type="NCBI Taxonomy" id="1560006"/>
    <lineage>
        <taxon>Bacteria</taxon>
        <taxon>Pseudomonadati</taxon>
        <taxon>Acidobacteriota</taxon>
        <taxon>Terriglobia</taxon>
        <taxon>Terriglobales</taxon>
        <taxon>Acidobacteriaceae</taxon>
        <taxon>Silvibacterium</taxon>
    </lineage>
</organism>
<evidence type="ECO:0000256" key="1">
    <source>
        <dbReference type="ARBA" id="ARBA00000553"/>
    </source>
</evidence>